<accession>A0ABS8N3M9</accession>
<keyword evidence="2" id="KW-1185">Reference proteome</keyword>
<comment type="caution">
    <text evidence="1">The sequence shown here is derived from an EMBL/GenBank/DDBJ whole genome shotgun (WGS) entry which is preliminary data.</text>
</comment>
<dbReference type="Proteomes" id="UP001165422">
    <property type="component" value="Unassembled WGS sequence"/>
</dbReference>
<dbReference type="RefSeq" id="WP_229981127.1">
    <property type="nucleotide sequence ID" value="NZ_JAJJPB010000004.1"/>
</dbReference>
<reference evidence="1" key="1">
    <citation type="submission" date="2021-11" db="EMBL/GenBank/DDBJ databases">
        <authorList>
            <person name="Qingchun L."/>
            <person name="Dong Z."/>
            <person name="Zongwei Q."/>
            <person name="Jia Z."/>
            <person name="Duotao L."/>
        </authorList>
    </citation>
    <scope>NUCLEOTIDE SEQUENCE</scope>
    <source>
        <strain evidence="1">WLY-B-L2</strain>
    </source>
</reference>
<sequence>MIKIWGKLIKHNKIIKDKVVTAGGGENYQQDLKKCIIVLCSEFDIEKPYWLPTNLEEYNRRGKTIFTQDNFIDRFSFDKFVIEELKTKNKKQ</sequence>
<organism evidence="1 2">
    <name type="scientific">Clostridium aromativorans</name>
    <dbReference type="NCBI Taxonomy" id="2836848"/>
    <lineage>
        <taxon>Bacteria</taxon>
        <taxon>Bacillati</taxon>
        <taxon>Bacillota</taxon>
        <taxon>Clostridia</taxon>
        <taxon>Eubacteriales</taxon>
        <taxon>Clostridiaceae</taxon>
        <taxon>Clostridium</taxon>
    </lineage>
</organism>
<dbReference type="EMBL" id="JAJJPB010000004">
    <property type="protein sequence ID" value="MCC9294271.1"/>
    <property type="molecule type" value="Genomic_DNA"/>
</dbReference>
<protein>
    <submittedName>
        <fullName evidence="1">Uncharacterized protein</fullName>
    </submittedName>
</protein>
<gene>
    <name evidence="1" type="ORF">LN736_05215</name>
</gene>
<evidence type="ECO:0000313" key="2">
    <source>
        <dbReference type="Proteomes" id="UP001165422"/>
    </source>
</evidence>
<evidence type="ECO:0000313" key="1">
    <source>
        <dbReference type="EMBL" id="MCC9294271.1"/>
    </source>
</evidence>
<proteinExistence type="predicted"/>
<name>A0ABS8N3M9_9CLOT</name>